<protein>
    <recommendedName>
        <fullName evidence="3">glutathione transferase</fullName>
        <ecNumber evidence="3">2.5.1.18</ecNumber>
    </recommendedName>
</protein>
<dbReference type="InterPro" id="IPR040079">
    <property type="entry name" value="Glutathione_S-Trfase"/>
</dbReference>
<dbReference type="EC" id="2.5.1.18" evidence="3"/>
<comment type="caution">
    <text evidence="8">The sequence shown here is derived from an EMBL/GenBank/DDBJ whole genome shotgun (WGS) entry which is preliminary data.</text>
</comment>
<evidence type="ECO:0000256" key="5">
    <source>
        <dbReference type="ARBA" id="ARBA00047960"/>
    </source>
</evidence>
<dbReference type="InterPro" id="IPR050213">
    <property type="entry name" value="GST_superfamily"/>
</dbReference>
<dbReference type="GO" id="GO:0004364">
    <property type="term" value="F:glutathione transferase activity"/>
    <property type="evidence" value="ECO:0007669"/>
    <property type="project" value="UniProtKB-EC"/>
</dbReference>
<evidence type="ECO:0000313" key="8">
    <source>
        <dbReference type="EMBL" id="CAG7838273.1"/>
    </source>
</evidence>
<evidence type="ECO:0000256" key="1">
    <source>
        <dbReference type="ARBA" id="ARBA00003701"/>
    </source>
</evidence>
<name>A0A8J2PNZ5_9HEXA</name>
<evidence type="ECO:0000256" key="4">
    <source>
        <dbReference type="ARBA" id="ARBA00022679"/>
    </source>
</evidence>
<comment type="function">
    <text evidence="1">Conjugation of reduced glutathione to a wide number of exogenous and endogenous hydrophobic electrophiles.</text>
</comment>
<feature type="domain" description="GST N-terminal" evidence="6">
    <location>
        <begin position="3"/>
        <end position="91"/>
    </location>
</feature>
<dbReference type="SFLD" id="SFLDS00019">
    <property type="entry name" value="Glutathione_Transferase_(cytos"/>
    <property type="match status" value="1"/>
</dbReference>
<gene>
    <name evidence="8" type="ORF">AFUS01_LOCUS47259</name>
</gene>
<keyword evidence="4" id="KW-0808">Transferase</keyword>
<dbReference type="PROSITE" id="PS50404">
    <property type="entry name" value="GST_NTER"/>
    <property type="match status" value="1"/>
</dbReference>
<feature type="domain" description="GST C-terminal" evidence="7">
    <location>
        <begin position="95"/>
        <end position="212"/>
    </location>
</feature>
<evidence type="ECO:0000313" key="9">
    <source>
        <dbReference type="Proteomes" id="UP000708208"/>
    </source>
</evidence>
<sequence>MGEKPVLGYWKVRGFAHSIRFLLKYLNVEFEDKYYGFSSPPDDYRKEWRETHRPTLQLDFPNIPYWIDGEVRMTESIPILRQIARKYGKELVPSDSSTQWRVEMVESYIVDILISLHRLMYFYNDQLYQDFLKEQLPKFQKLQEFIGDNKWLLGSNLTYLDFLLYETLYQHTVLKADIFQDLPRLTQHISEFEALPAISNYLSSPDFLKGPVITPGAKLKI</sequence>
<evidence type="ECO:0000256" key="2">
    <source>
        <dbReference type="ARBA" id="ARBA00005861"/>
    </source>
</evidence>
<dbReference type="InterPro" id="IPR004046">
    <property type="entry name" value="GST_C"/>
</dbReference>
<organism evidence="8 9">
    <name type="scientific">Allacma fusca</name>
    <dbReference type="NCBI Taxonomy" id="39272"/>
    <lineage>
        <taxon>Eukaryota</taxon>
        <taxon>Metazoa</taxon>
        <taxon>Ecdysozoa</taxon>
        <taxon>Arthropoda</taxon>
        <taxon>Hexapoda</taxon>
        <taxon>Collembola</taxon>
        <taxon>Symphypleona</taxon>
        <taxon>Sminthuridae</taxon>
        <taxon>Allacma</taxon>
    </lineage>
</organism>
<evidence type="ECO:0000259" key="7">
    <source>
        <dbReference type="PROSITE" id="PS50405"/>
    </source>
</evidence>
<dbReference type="InterPro" id="IPR004045">
    <property type="entry name" value="Glutathione_S-Trfase_N"/>
</dbReference>
<dbReference type="Pfam" id="PF14497">
    <property type="entry name" value="GST_C_3"/>
    <property type="match status" value="1"/>
</dbReference>
<comment type="catalytic activity">
    <reaction evidence="5">
        <text>RX + glutathione = an S-substituted glutathione + a halide anion + H(+)</text>
        <dbReference type="Rhea" id="RHEA:16437"/>
        <dbReference type="ChEBI" id="CHEBI:15378"/>
        <dbReference type="ChEBI" id="CHEBI:16042"/>
        <dbReference type="ChEBI" id="CHEBI:17792"/>
        <dbReference type="ChEBI" id="CHEBI:57925"/>
        <dbReference type="ChEBI" id="CHEBI:90779"/>
        <dbReference type="EC" id="2.5.1.18"/>
    </reaction>
</comment>
<dbReference type="Pfam" id="PF02798">
    <property type="entry name" value="GST_N"/>
    <property type="match status" value="1"/>
</dbReference>
<dbReference type="PANTHER" id="PTHR11571:SF222">
    <property type="entry name" value="GLUTATHIONE TRANSFERASE"/>
    <property type="match status" value="1"/>
</dbReference>
<evidence type="ECO:0000259" key="6">
    <source>
        <dbReference type="PROSITE" id="PS50404"/>
    </source>
</evidence>
<dbReference type="EMBL" id="CAJVCH010571691">
    <property type="protein sequence ID" value="CAG7838273.1"/>
    <property type="molecule type" value="Genomic_DNA"/>
</dbReference>
<accession>A0A8J2PNZ5</accession>
<dbReference type="Proteomes" id="UP000708208">
    <property type="component" value="Unassembled WGS sequence"/>
</dbReference>
<dbReference type="GO" id="GO:0006749">
    <property type="term" value="P:glutathione metabolic process"/>
    <property type="evidence" value="ECO:0007669"/>
    <property type="project" value="TreeGrafter"/>
</dbReference>
<proteinExistence type="inferred from homology"/>
<keyword evidence="9" id="KW-1185">Reference proteome</keyword>
<dbReference type="PANTHER" id="PTHR11571">
    <property type="entry name" value="GLUTATHIONE S-TRANSFERASE"/>
    <property type="match status" value="1"/>
</dbReference>
<dbReference type="OrthoDB" id="414243at2759"/>
<dbReference type="InterPro" id="IPR010987">
    <property type="entry name" value="Glutathione-S-Trfase_C-like"/>
</dbReference>
<dbReference type="PROSITE" id="PS50405">
    <property type="entry name" value="GST_CTER"/>
    <property type="match status" value="1"/>
</dbReference>
<comment type="similarity">
    <text evidence="2">Belongs to the GST superfamily. Mu family.</text>
</comment>
<evidence type="ECO:0000256" key="3">
    <source>
        <dbReference type="ARBA" id="ARBA00012452"/>
    </source>
</evidence>
<reference evidence="8" key="1">
    <citation type="submission" date="2021-06" db="EMBL/GenBank/DDBJ databases">
        <authorList>
            <person name="Hodson N. C."/>
            <person name="Mongue J. A."/>
            <person name="Jaron S. K."/>
        </authorList>
    </citation>
    <scope>NUCLEOTIDE SEQUENCE</scope>
</reference>
<dbReference type="AlphaFoldDB" id="A0A8J2PNZ5"/>